<sequence>MAQRTGSCLGQRVNMEGLSRPRLPWPSAVARRAPEPPLVAARVSHAASTARGRAPRRAASLHHATPRPTPYATPHLSERSPYAAHALASPRPYRPRQPHRTPMPSPLTPRHSRTRRHADAMPPYVEHRTDRRSIAGTKRHLAR</sequence>
<reference evidence="2" key="1">
    <citation type="journal article" date="2021" name="bioRxiv">
        <title>Whole Genome Assembly and Annotation of Northern Wild Rice, Zizania palustris L., Supports a Whole Genome Duplication in the Zizania Genus.</title>
        <authorList>
            <person name="Haas M."/>
            <person name="Kono T."/>
            <person name="Macchietto M."/>
            <person name="Millas R."/>
            <person name="McGilp L."/>
            <person name="Shao M."/>
            <person name="Duquette J."/>
            <person name="Hirsch C.N."/>
            <person name="Kimball J."/>
        </authorList>
    </citation>
    <scope>NUCLEOTIDE SEQUENCE</scope>
    <source>
        <tissue evidence="2">Fresh leaf tissue</tissue>
    </source>
</reference>
<accession>A0A8J5T111</accession>
<protein>
    <submittedName>
        <fullName evidence="2">Uncharacterized protein</fullName>
    </submittedName>
</protein>
<gene>
    <name evidence="2" type="ORF">GUJ93_ZPchr0006g41467</name>
</gene>
<dbReference type="AlphaFoldDB" id="A0A8J5T111"/>
<evidence type="ECO:0000313" key="2">
    <source>
        <dbReference type="EMBL" id="KAG8076064.1"/>
    </source>
</evidence>
<organism evidence="2 3">
    <name type="scientific">Zizania palustris</name>
    <name type="common">Northern wild rice</name>
    <dbReference type="NCBI Taxonomy" id="103762"/>
    <lineage>
        <taxon>Eukaryota</taxon>
        <taxon>Viridiplantae</taxon>
        <taxon>Streptophyta</taxon>
        <taxon>Embryophyta</taxon>
        <taxon>Tracheophyta</taxon>
        <taxon>Spermatophyta</taxon>
        <taxon>Magnoliopsida</taxon>
        <taxon>Liliopsida</taxon>
        <taxon>Poales</taxon>
        <taxon>Poaceae</taxon>
        <taxon>BOP clade</taxon>
        <taxon>Oryzoideae</taxon>
        <taxon>Oryzeae</taxon>
        <taxon>Zizaniinae</taxon>
        <taxon>Zizania</taxon>
    </lineage>
</organism>
<dbReference type="EMBL" id="JAAALK010000283">
    <property type="protein sequence ID" value="KAG8076064.1"/>
    <property type="molecule type" value="Genomic_DNA"/>
</dbReference>
<comment type="caution">
    <text evidence="2">The sequence shown here is derived from an EMBL/GenBank/DDBJ whole genome shotgun (WGS) entry which is preliminary data.</text>
</comment>
<dbReference type="Proteomes" id="UP000729402">
    <property type="component" value="Unassembled WGS sequence"/>
</dbReference>
<feature type="region of interest" description="Disordered" evidence="1">
    <location>
        <begin position="40"/>
        <end position="143"/>
    </location>
</feature>
<keyword evidence="3" id="KW-1185">Reference proteome</keyword>
<reference evidence="2" key="2">
    <citation type="submission" date="2021-02" db="EMBL/GenBank/DDBJ databases">
        <authorList>
            <person name="Kimball J.A."/>
            <person name="Haas M.W."/>
            <person name="Macchietto M."/>
            <person name="Kono T."/>
            <person name="Duquette J."/>
            <person name="Shao M."/>
        </authorList>
    </citation>
    <scope>NUCLEOTIDE SEQUENCE</scope>
    <source>
        <tissue evidence="2">Fresh leaf tissue</tissue>
    </source>
</reference>
<evidence type="ECO:0000313" key="3">
    <source>
        <dbReference type="Proteomes" id="UP000729402"/>
    </source>
</evidence>
<proteinExistence type="predicted"/>
<evidence type="ECO:0000256" key="1">
    <source>
        <dbReference type="SAM" id="MobiDB-lite"/>
    </source>
</evidence>
<name>A0A8J5T111_ZIZPA</name>